<dbReference type="Pfam" id="PF02585">
    <property type="entry name" value="PIG-L"/>
    <property type="match status" value="1"/>
</dbReference>
<protein>
    <submittedName>
        <fullName evidence="1">Bacillithiol biosynthesis deacetylase BshB2</fullName>
    </submittedName>
</protein>
<dbReference type="KEGG" id="plig:NAG76_09795"/>
<dbReference type="InterPro" id="IPR003737">
    <property type="entry name" value="GlcNAc_PI_deacetylase-related"/>
</dbReference>
<reference evidence="1" key="1">
    <citation type="submission" date="2022-05" db="EMBL/GenBank/DDBJ databases">
        <title>Novel bacterial taxa in a minimal lignocellulolytic consortium and its capacity to transform plastics disclosed by genome-resolved metagenomics.</title>
        <authorList>
            <person name="Rodriguez C.A.D."/>
            <person name="Diaz-Garcia L."/>
            <person name="Herrera K."/>
            <person name="Tarazona N.A."/>
            <person name="Sproer C."/>
            <person name="Overmann J."/>
            <person name="Jimenez D.J."/>
        </authorList>
    </citation>
    <scope>NUCLEOTIDE SEQUENCE</scope>
    <source>
        <strain evidence="1">MAG5</strain>
    </source>
</reference>
<organism evidence="1 2">
    <name type="scientific">Candidatus Pristimantibacillus lignocellulolyticus</name>
    <dbReference type="NCBI Taxonomy" id="2994561"/>
    <lineage>
        <taxon>Bacteria</taxon>
        <taxon>Bacillati</taxon>
        <taxon>Bacillota</taxon>
        <taxon>Bacilli</taxon>
        <taxon>Bacillales</taxon>
        <taxon>Paenibacillaceae</taxon>
        <taxon>Candidatus Pristimantibacillus</taxon>
    </lineage>
</organism>
<dbReference type="InterPro" id="IPR024078">
    <property type="entry name" value="LmbE-like_dom_sf"/>
</dbReference>
<dbReference type="SUPFAM" id="SSF102588">
    <property type="entry name" value="LmbE-like"/>
    <property type="match status" value="1"/>
</dbReference>
<gene>
    <name evidence="1" type="primary">bshB2</name>
    <name evidence="1" type="ORF">NAG76_09795</name>
</gene>
<proteinExistence type="predicted"/>
<dbReference type="Proteomes" id="UP001056756">
    <property type="component" value="Chromosome"/>
</dbReference>
<evidence type="ECO:0000313" key="2">
    <source>
        <dbReference type="Proteomes" id="UP001056756"/>
    </source>
</evidence>
<evidence type="ECO:0000313" key="1">
    <source>
        <dbReference type="EMBL" id="URN96482.1"/>
    </source>
</evidence>
<dbReference type="AlphaFoldDB" id="A0A9J6ZK17"/>
<dbReference type="PANTHER" id="PTHR12993:SF27">
    <property type="entry name" value="N-ACETYL-ALPHA-D-GLUCOSAMINYL L-MALATE DEACETYLASE 2-RELATED"/>
    <property type="match status" value="1"/>
</dbReference>
<accession>A0A9J6ZK17</accession>
<dbReference type="PANTHER" id="PTHR12993">
    <property type="entry name" value="N-ACETYLGLUCOSAMINYL-PHOSPHATIDYLINOSITOL DE-N-ACETYLASE-RELATED"/>
    <property type="match status" value="1"/>
</dbReference>
<dbReference type="EMBL" id="CP097899">
    <property type="protein sequence ID" value="URN96482.1"/>
    <property type="molecule type" value="Genomic_DNA"/>
</dbReference>
<dbReference type="Gene3D" id="3.40.50.10320">
    <property type="entry name" value="LmbE-like"/>
    <property type="match status" value="1"/>
</dbReference>
<dbReference type="GO" id="GO:0016811">
    <property type="term" value="F:hydrolase activity, acting on carbon-nitrogen (but not peptide) bonds, in linear amides"/>
    <property type="evidence" value="ECO:0007669"/>
    <property type="project" value="TreeGrafter"/>
</dbReference>
<dbReference type="InterPro" id="IPR023841">
    <property type="entry name" value="BshB2"/>
</dbReference>
<name>A0A9J6ZK17_9BACL</name>
<dbReference type="NCBIfam" id="TIGR04000">
    <property type="entry name" value="thiol_BshB2"/>
    <property type="match status" value="1"/>
</dbReference>
<sequence>MPEKILVVLPHPDDEAFGLSGTLAKFIEEGAQVTYACLTLGEMGRGLGNPLIADRISLPHYRKQELIASCKAIGFEDVRMLGFLDKTVEFEPKEFIDSVIREIYNDVQPTLVFTFFPGFSVHPDHDATGASVIRVLQSIPANERPPVWCLAFAHDMYDVNGEPDITVDVSSYLNQKKESIVAHATQFQISEMFGNGDINSPEVKLKFGKENFWTYHFNN</sequence>